<evidence type="ECO:0000313" key="5">
    <source>
        <dbReference type="Proteomes" id="UP000198802"/>
    </source>
</evidence>
<organism evidence="4 5">
    <name type="scientific">Parafrankia irregularis</name>
    <dbReference type="NCBI Taxonomy" id="795642"/>
    <lineage>
        <taxon>Bacteria</taxon>
        <taxon>Bacillati</taxon>
        <taxon>Actinomycetota</taxon>
        <taxon>Actinomycetes</taxon>
        <taxon>Frankiales</taxon>
        <taxon>Frankiaceae</taxon>
        <taxon>Parafrankia</taxon>
    </lineage>
</organism>
<proteinExistence type="inferred from homology"/>
<dbReference type="InterPro" id="IPR020904">
    <property type="entry name" value="Sc_DH/Rdtase_CS"/>
</dbReference>
<dbReference type="CDD" id="cd05233">
    <property type="entry name" value="SDR_c"/>
    <property type="match status" value="1"/>
</dbReference>
<name>A0A0S4QJR3_9ACTN</name>
<dbReference type="PANTHER" id="PTHR44196:SF1">
    <property type="entry name" value="DEHYDROGENASE_REDUCTASE SDR FAMILY MEMBER 7B"/>
    <property type="match status" value="1"/>
</dbReference>
<dbReference type="PRINTS" id="PR00080">
    <property type="entry name" value="SDRFAMILY"/>
</dbReference>
<keyword evidence="5" id="KW-1185">Reference proteome</keyword>
<dbReference type="SUPFAM" id="SSF51735">
    <property type="entry name" value="NAD(P)-binding Rossmann-fold domains"/>
    <property type="match status" value="1"/>
</dbReference>
<dbReference type="InterPro" id="IPR002347">
    <property type="entry name" value="SDR_fam"/>
</dbReference>
<reference evidence="5" key="1">
    <citation type="submission" date="2015-11" db="EMBL/GenBank/DDBJ databases">
        <authorList>
            <person name="Varghese N."/>
        </authorList>
    </citation>
    <scope>NUCLEOTIDE SEQUENCE [LARGE SCALE GENOMIC DNA]</scope>
    <source>
        <strain evidence="5">DSM 45899</strain>
    </source>
</reference>
<accession>A0A0S4QJR3</accession>
<evidence type="ECO:0000256" key="1">
    <source>
        <dbReference type="ARBA" id="ARBA00006484"/>
    </source>
</evidence>
<dbReference type="GO" id="GO:0016491">
    <property type="term" value="F:oxidoreductase activity"/>
    <property type="evidence" value="ECO:0007669"/>
    <property type="project" value="UniProtKB-KW"/>
</dbReference>
<keyword evidence="2" id="KW-0560">Oxidoreductase</keyword>
<protein>
    <submittedName>
        <fullName evidence="4">Short-chain dehydrogenase</fullName>
    </submittedName>
</protein>
<evidence type="ECO:0000256" key="3">
    <source>
        <dbReference type="RuleBase" id="RU000363"/>
    </source>
</evidence>
<dbReference type="Gene3D" id="3.40.50.720">
    <property type="entry name" value="NAD(P)-binding Rossmann-like Domain"/>
    <property type="match status" value="1"/>
</dbReference>
<dbReference type="GO" id="GO:0016020">
    <property type="term" value="C:membrane"/>
    <property type="evidence" value="ECO:0007669"/>
    <property type="project" value="TreeGrafter"/>
</dbReference>
<dbReference type="Proteomes" id="UP000198802">
    <property type="component" value="Unassembled WGS sequence"/>
</dbReference>
<dbReference type="FunFam" id="3.40.50.720:FF:000084">
    <property type="entry name" value="Short-chain dehydrogenase reductase"/>
    <property type="match status" value="1"/>
</dbReference>
<dbReference type="InterPro" id="IPR036291">
    <property type="entry name" value="NAD(P)-bd_dom_sf"/>
</dbReference>
<comment type="similarity">
    <text evidence="1 3">Belongs to the short-chain dehydrogenases/reductases (SDR) family.</text>
</comment>
<sequence>MAADGGNPAGSRAGRLAGTTALVTGGGSGIGAALCRALAGAGATVICTDLDEAAAARTAGDLPGARSARLDVTDAAAVERTVADVVARDGRLDLLVNNAGIVFGGETTELTPAQWNQIIDVNIRGVVHGVTAAYPRMIAAGGGHIVNVASLAGLVASGLLTSYVMTKHAVVGLSLALRAEAAAHGVGVTVVCPSSVDTPILDKGAIGSFDSRDLFLKDQGIRKPYDVDQLAADVLAAVAADRALLIAPRSARMAWRFHRLAPGLLRRSAVRWVANQRSRAAAHAAGR</sequence>
<evidence type="ECO:0000256" key="2">
    <source>
        <dbReference type="ARBA" id="ARBA00023002"/>
    </source>
</evidence>
<dbReference type="AlphaFoldDB" id="A0A0S4QJR3"/>
<gene>
    <name evidence="4" type="ORF">Ga0074812_105169</name>
</gene>
<dbReference type="PANTHER" id="PTHR44196">
    <property type="entry name" value="DEHYDROGENASE/REDUCTASE SDR FAMILY MEMBER 7B"/>
    <property type="match status" value="1"/>
</dbReference>
<dbReference type="Pfam" id="PF00106">
    <property type="entry name" value="adh_short"/>
    <property type="match status" value="1"/>
</dbReference>
<evidence type="ECO:0000313" key="4">
    <source>
        <dbReference type="EMBL" id="CUU55518.1"/>
    </source>
</evidence>
<dbReference type="PRINTS" id="PR00081">
    <property type="entry name" value="GDHRDH"/>
</dbReference>
<dbReference type="RefSeq" id="WP_091274140.1">
    <property type="nucleotide sequence ID" value="NZ_FAOZ01000005.1"/>
</dbReference>
<dbReference type="EMBL" id="FAOZ01000005">
    <property type="protein sequence ID" value="CUU55518.1"/>
    <property type="molecule type" value="Genomic_DNA"/>
</dbReference>
<dbReference type="PROSITE" id="PS00061">
    <property type="entry name" value="ADH_SHORT"/>
    <property type="match status" value="1"/>
</dbReference>